<reference evidence="4 5" key="1">
    <citation type="journal article" date="2016" name="Nat. Commun.">
        <title>Thousands of microbial genomes shed light on interconnected biogeochemical processes in an aquifer system.</title>
        <authorList>
            <person name="Anantharaman K."/>
            <person name="Brown C.T."/>
            <person name="Hug L.A."/>
            <person name="Sharon I."/>
            <person name="Castelle C.J."/>
            <person name="Probst A.J."/>
            <person name="Thomas B.C."/>
            <person name="Singh A."/>
            <person name="Wilkins M.J."/>
            <person name="Karaoz U."/>
            <person name="Brodie E.L."/>
            <person name="Williams K.H."/>
            <person name="Hubbard S.S."/>
            <person name="Banfield J.F."/>
        </authorList>
    </citation>
    <scope>NUCLEOTIDE SEQUENCE [LARGE SCALE GENOMIC DNA]</scope>
</reference>
<comment type="similarity">
    <text evidence="1">Belongs to the bacterial solute-binding protein 1 family.</text>
</comment>
<dbReference type="GO" id="GO:0042956">
    <property type="term" value="P:maltodextrin transmembrane transport"/>
    <property type="evidence" value="ECO:0007669"/>
    <property type="project" value="TreeGrafter"/>
</dbReference>
<dbReference type="PANTHER" id="PTHR30061:SF50">
    <property type="entry name" value="MALTOSE_MALTODEXTRIN-BINDING PERIPLASMIC PROTEIN"/>
    <property type="match status" value="1"/>
</dbReference>
<accession>A0A1F5X535</accession>
<dbReference type="GO" id="GO:0015768">
    <property type="term" value="P:maltose transport"/>
    <property type="evidence" value="ECO:0007669"/>
    <property type="project" value="TreeGrafter"/>
</dbReference>
<dbReference type="PANTHER" id="PTHR30061">
    <property type="entry name" value="MALTOSE-BINDING PERIPLASMIC PROTEIN"/>
    <property type="match status" value="1"/>
</dbReference>
<evidence type="ECO:0000256" key="3">
    <source>
        <dbReference type="ARBA" id="ARBA00022729"/>
    </source>
</evidence>
<evidence type="ECO:0000256" key="1">
    <source>
        <dbReference type="ARBA" id="ARBA00008520"/>
    </source>
</evidence>
<sequence length="426" mass="47031">MGKLQIILLSVGAAAAFVAVLIFAGVLPGFGTDTKELKTATMWGTIPKQNMEGILDKLGVAPYAIEINYQQKNPATFERDLIEALAEQAGPDIIIFPSELILEYRDKLTPLPEEFITERIFRDTFSDGTEILIQESGEILGLPYLIDPLVFYYNRDLFRNESIASAPKTWDAFVSASRRLTKINNGAITQSGAPLGLESNVKNFKEIISLLVLQTGAPIVERSLKVSFSPQGSSADTVQSALRFYTDFSNIQKTSYSWSKAMPNSNEAFYRELAATYLGFGSEYPRMKIENPHINFDITSVPQISGGKLNLTYGKFLSLGIIEQSRNKTVALEAIKLLVAGENVKEVSSNTYLAPSRRDLLGSGTGNAILDTIYREAVKFKSWPDIEYARTSGIFSQMIQSVYTGAKSEAEASRDAKSQLEALYNQ</sequence>
<dbReference type="GO" id="GO:0055052">
    <property type="term" value="C:ATP-binding cassette (ABC) transporter complex, substrate-binding subunit-containing"/>
    <property type="evidence" value="ECO:0007669"/>
    <property type="project" value="TreeGrafter"/>
</dbReference>
<keyword evidence="3" id="KW-0732">Signal</keyword>
<dbReference type="InterPro" id="IPR006059">
    <property type="entry name" value="SBP"/>
</dbReference>
<name>A0A1F5X535_9BACT</name>
<evidence type="ECO:0000313" key="4">
    <source>
        <dbReference type="EMBL" id="OGF83022.1"/>
    </source>
</evidence>
<evidence type="ECO:0000256" key="2">
    <source>
        <dbReference type="ARBA" id="ARBA00022448"/>
    </source>
</evidence>
<protein>
    <recommendedName>
        <fullName evidence="6">Sugar ABC transporter substrate-binding protein</fullName>
    </recommendedName>
</protein>
<dbReference type="Proteomes" id="UP000178684">
    <property type="component" value="Unassembled WGS sequence"/>
</dbReference>
<dbReference type="Gene3D" id="3.40.190.10">
    <property type="entry name" value="Periplasmic binding protein-like II"/>
    <property type="match status" value="1"/>
</dbReference>
<dbReference type="EMBL" id="MFIE01000007">
    <property type="protein sequence ID" value="OGF83022.1"/>
    <property type="molecule type" value="Genomic_DNA"/>
</dbReference>
<evidence type="ECO:0000313" key="5">
    <source>
        <dbReference type="Proteomes" id="UP000178684"/>
    </source>
</evidence>
<dbReference type="AlphaFoldDB" id="A0A1F5X535"/>
<organism evidence="4 5">
    <name type="scientific">Candidatus Giovannonibacteria bacterium RIFCSPLOWO2_01_FULL_46_13</name>
    <dbReference type="NCBI Taxonomy" id="1798352"/>
    <lineage>
        <taxon>Bacteria</taxon>
        <taxon>Candidatus Giovannoniibacteriota</taxon>
    </lineage>
</organism>
<dbReference type="GO" id="GO:1901982">
    <property type="term" value="F:maltose binding"/>
    <property type="evidence" value="ECO:0007669"/>
    <property type="project" value="TreeGrafter"/>
</dbReference>
<keyword evidence="2" id="KW-0813">Transport</keyword>
<evidence type="ECO:0008006" key="6">
    <source>
        <dbReference type="Google" id="ProtNLM"/>
    </source>
</evidence>
<dbReference type="SUPFAM" id="SSF53850">
    <property type="entry name" value="Periplasmic binding protein-like II"/>
    <property type="match status" value="1"/>
</dbReference>
<proteinExistence type="inferred from homology"/>
<gene>
    <name evidence="4" type="ORF">A3B18_02400</name>
</gene>
<comment type="caution">
    <text evidence="4">The sequence shown here is derived from an EMBL/GenBank/DDBJ whole genome shotgun (WGS) entry which is preliminary data.</text>
</comment>
<dbReference type="Pfam" id="PF01547">
    <property type="entry name" value="SBP_bac_1"/>
    <property type="match status" value="1"/>
</dbReference>